<gene>
    <name evidence="11" type="ORF">CO2235_140119</name>
    <name evidence="10" type="ORF">CO2235_U600141</name>
    <name evidence="9" type="ORF">JTE92_20185</name>
</gene>
<dbReference type="EMBL" id="CP069812">
    <property type="protein sequence ID" value="QRQ95744.1"/>
    <property type="molecule type" value="Genomic_DNA"/>
</dbReference>
<dbReference type="Pfam" id="PF00230">
    <property type="entry name" value="MIP"/>
    <property type="match status" value="1"/>
</dbReference>
<feature type="transmembrane region" description="Helical" evidence="8">
    <location>
        <begin position="195"/>
        <end position="215"/>
    </location>
</feature>
<evidence type="ECO:0000256" key="5">
    <source>
        <dbReference type="ARBA" id="ARBA00022989"/>
    </source>
</evidence>
<reference evidence="12" key="1">
    <citation type="submission" date="2018-01" db="EMBL/GenBank/DDBJ databases">
        <authorList>
            <person name="Gaut B.S."/>
            <person name="Morton B.R."/>
            <person name="Clegg M.T."/>
            <person name="Duvall M.R."/>
        </authorList>
    </citation>
    <scope>NUCLEOTIDE SEQUENCE [LARGE SCALE GENOMIC DNA]</scope>
</reference>
<dbReference type="GO" id="GO:0019755">
    <property type="term" value="P:one-carbon compound transport"/>
    <property type="evidence" value="ECO:0007669"/>
    <property type="project" value="UniProtKB-ARBA"/>
</dbReference>
<dbReference type="Proteomes" id="UP000623307">
    <property type="component" value="Chromosome 2"/>
</dbReference>
<evidence type="ECO:0000256" key="7">
    <source>
        <dbReference type="RuleBase" id="RU000477"/>
    </source>
</evidence>
<reference evidence="9 13" key="3">
    <citation type="submission" date="2021-02" db="EMBL/GenBank/DDBJ databases">
        <title>Complete Genome Sequence of Cupriavidus oxalaticus Strain Ox1, a Soil Oxalate-Degrading Species.</title>
        <authorList>
            <person name="Palmieri F."/>
            <person name="Udriet P."/>
            <person name="Deuasquier M."/>
            <person name="Beaudoing E."/>
            <person name="Johnson S.L."/>
            <person name="Davenport K.W."/>
            <person name="Chain P.S."/>
            <person name="Bindschedler S."/>
            <person name="Junier P."/>
        </authorList>
    </citation>
    <scope>NUCLEOTIDE SEQUENCE [LARGE SCALE GENOMIC DNA]</scope>
    <source>
        <strain evidence="9 13">Ox1</strain>
    </source>
</reference>
<feature type="transmembrane region" description="Helical" evidence="8">
    <location>
        <begin position="12"/>
        <end position="31"/>
    </location>
</feature>
<dbReference type="Gene3D" id="1.20.1080.10">
    <property type="entry name" value="Glycerol uptake facilitator protein"/>
    <property type="match status" value="1"/>
</dbReference>
<dbReference type="GO" id="GO:0016020">
    <property type="term" value="C:membrane"/>
    <property type="evidence" value="ECO:0007669"/>
    <property type="project" value="InterPro"/>
</dbReference>
<evidence type="ECO:0000256" key="1">
    <source>
        <dbReference type="ARBA" id="ARBA00004127"/>
    </source>
</evidence>
<feature type="transmembrane region" description="Helical" evidence="8">
    <location>
        <begin position="126"/>
        <end position="143"/>
    </location>
</feature>
<dbReference type="InterPro" id="IPR000425">
    <property type="entry name" value="MIP"/>
</dbReference>
<dbReference type="GO" id="GO:0005737">
    <property type="term" value="C:cytoplasm"/>
    <property type="evidence" value="ECO:0007669"/>
    <property type="project" value="UniProtKB-ARBA"/>
</dbReference>
<keyword evidence="5 8" id="KW-1133">Transmembrane helix</keyword>
<dbReference type="SUPFAM" id="SSF81338">
    <property type="entry name" value="Aquaporin-like"/>
    <property type="match status" value="1"/>
</dbReference>
<proteinExistence type="inferred from homology"/>
<dbReference type="PANTHER" id="PTHR45665:SF9">
    <property type="entry name" value="AQUAPORIN-8"/>
    <property type="match status" value="1"/>
</dbReference>
<dbReference type="RefSeq" id="WP_063238939.1">
    <property type="nucleotide sequence ID" value="NZ_CP069810.1"/>
</dbReference>
<dbReference type="EMBL" id="OGUS01000114">
    <property type="protein sequence ID" value="SPC12318.1"/>
    <property type="molecule type" value="Genomic_DNA"/>
</dbReference>
<comment type="subcellular location">
    <subcellularLocation>
        <location evidence="1">Endomembrane system</location>
        <topology evidence="1">Multi-pass membrane protein</topology>
    </subcellularLocation>
</comment>
<protein>
    <submittedName>
        <fullName evidence="9">Aquaporin family protein</fullName>
    </submittedName>
    <submittedName>
        <fullName evidence="11">Transmembrane ABC transporter protein, major intrinsic protein</fullName>
    </submittedName>
</protein>
<dbReference type="GO" id="GO:0015250">
    <property type="term" value="F:water channel activity"/>
    <property type="evidence" value="ECO:0007669"/>
    <property type="project" value="TreeGrafter"/>
</dbReference>
<evidence type="ECO:0000256" key="3">
    <source>
        <dbReference type="ARBA" id="ARBA00022692"/>
    </source>
</evidence>
<keyword evidence="13" id="KW-1185">Reference proteome</keyword>
<dbReference type="EMBL" id="OGUS01000066">
    <property type="protein sequence ID" value="SPC06699.1"/>
    <property type="molecule type" value="Genomic_DNA"/>
</dbReference>
<feature type="transmembrane region" description="Helical" evidence="8">
    <location>
        <begin position="37"/>
        <end position="58"/>
    </location>
</feature>
<reference evidence="11" key="2">
    <citation type="submission" date="2018-01" db="EMBL/GenBank/DDBJ databases">
        <authorList>
            <person name="Clerissi C."/>
        </authorList>
    </citation>
    <scope>NUCLEOTIDE SEQUENCE</scope>
    <source>
        <strain evidence="11">Cupriavidus oxalaticus LMG 2235</strain>
    </source>
</reference>
<keyword evidence="6 8" id="KW-0472">Membrane</keyword>
<evidence type="ECO:0000256" key="6">
    <source>
        <dbReference type="ARBA" id="ARBA00023136"/>
    </source>
</evidence>
<feature type="transmembrane region" description="Helical" evidence="8">
    <location>
        <begin position="87"/>
        <end position="106"/>
    </location>
</feature>
<evidence type="ECO:0000313" key="10">
    <source>
        <dbReference type="EMBL" id="SPC06699.1"/>
    </source>
</evidence>
<evidence type="ECO:0000313" key="11">
    <source>
        <dbReference type="EMBL" id="SPC12318.1"/>
    </source>
</evidence>
<feature type="transmembrane region" description="Helical" evidence="8">
    <location>
        <begin position="155"/>
        <end position="175"/>
    </location>
</feature>
<keyword evidence="4" id="KW-0677">Repeat</keyword>
<keyword evidence="2 7" id="KW-0813">Transport</keyword>
<evidence type="ECO:0000256" key="2">
    <source>
        <dbReference type="ARBA" id="ARBA00022448"/>
    </source>
</evidence>
<dbReference type="GeneID" id="303491880"/>
<dbReference type="Proteomes" id="UP000256862">
    <property type="component" value="Chromosome CO2235"/>
</dbReference>
<dbReference type="InterPro" id="IPR034294">
    <property type="entry name" value="Aquaporin_transptr"/>
</dbReference>
<dbReference type="AlphaFoldDB" id="A0A375G2N9"/>
<accession>A0A375G2N9</accession>
<dbReference type="PRINTS" id="PR00783">
    <property type="entry name" value="MINTRINSICP"/>
</dbReference>
<sequence>MTKIDLPRQISGELIGTALLLAVVIGSGIMAERLAGGNVAVALLANTLATVGGLYVLIEVFGPVSGAHFNPAVSIVMAFRAELRRSALVPYILAQLTGAVLGAWLAHAMFDVSILQFSSKLRSGPGQWIAEAVATAGLILVILRAPDGRAPAMVASYIGAAYWFTASTSFANPAAAFGRMFSESFAGIAPTSVPGFMFAELIGAGIGLLIHTALLPRPDAPGHPNVIEASGQHATHND</sequence>
<evidence type="ECO:0000256" key="4">
    <source>
        <dbReference type="ARBA" id="ARBA00022737"/>
    </source>
</evidence>
<keyword evidence="3 7" id="KW-0812">Transmembrane</keyword>
<comment type="similarity">
    <text evidence="7">Belongs to the MIP/aquaporin (TC 1.A.8) family.</text>
</comment>
<dbReference type="OrthoDB" id="9807293at2"/>
<name>A0A375G2N9_9BURK</name>
<evidence type="ECO:0000313" key="9">
    <source>
        <dbReference type="EMBL" id="QRQ95744.1"/>
    </source>
</evidence>
<evidence type="ECO:0000313" key="13">
    <source>
        <dbReference type="Proteomes" id="UP000623307"/>
    </source>
</evidence>
<evidence type="ECO:0000313" key="12">
    <source>
        <dbReference type="Proteomes" id="UP000256862"/>
    </source>
</evidence>
<dbReference type="PANTHER" id="PTHR45665">
    <property type="entry name" value="AQUAPORIN-8"/>
    <property type="match status" value="1"/>
</dbReference>
<organism evidence="11">
    <name type="scientific">Cupriavidus oxalaticus</name>
    <dbReference type="NCBI Taxonomy" id="96344"/>
    <lineage>
        <taxon>Bacteria</taxon>
        <taxon>Pseudomonadati</taxon>
        <taxon>Pseudomonadota</taxon>
        <taxon>Betaproteobacteria</taxon>
        <taxon>Burkholderiales</taxon>
        <taxon>Burkholderiaceae</taxon>
        <taxon>Cupriavidus</taxon>
    </lineage>
</organism>
<dbReference type="GO" id="GO:0012505">
    <property type="term" value="C:endomembrane system"/>
    <property type="evidence" value="ECO:0007669"/>
    <property type="project" value="UniProtKB-SubCell"/>
</dbReference>
<dbReference type="InterPro" id="IPR023271">
    <property type="entry name" value="Aquaporin-like"/>
</dbReference>
<evidence type="ECO:0000256" key="8">
    <source>
        <dbReference type="SAM" id="Phobius"/>
    </source>
</evidence>